<keyword evidence="2" id="KW-1185">Reference proteome</keyword>
<gene>
    <name evidence="1" type="ORF">F5983_09365</name>
</gene>
<organism evidence="1 2">
    <name type="scientific">Streptomyces arboris</name>
    <dbReference type="NCBI Taxonomy" id="2600619"/>
    <lineage>
        <taxon>Bacteria</taxon>
        <taxon>Bacillati</taxon>
        <taxon>Actinomycetota</taxon>
        <taxon>Actinomycetes</taxon>
        <taxon>Kitasatosporales</taxon>
        <taxon>Streptomycetaceae</taxon>
        <taxon>Streptomyces</taxon>
    </lineage>
</organism>
<evidence type="ECO:0000313" key="2">
    <source>
        <dbReference type="Proteomes" id="UP000326907"/>
    </source>
</evidence>
<accession>A0A5N5EPG0</accession>
<dbReference type="AlphaFoldDB" id="A0A5N5EPG0"/>
<dbReference type="RefSeq" id="WP_151509887.1">
    <property type="nucleotide sequence ID" value="NZ_VYUA01000006.1"/>
</dbReference>
<sequence>MLLLCALVPLLHVRGRLGGSGPSALMAWSVAVEVFWLAMCAAWGQHFVSFTALDGTIEPIVHQYGGLHSAVRVMGSSRPRRCSR</sequence>
<evidence type="ECO:0000313" key="1">
    <source>
        <dbReference type="EMBL" id="KAB2592755.1"/>
    </source>
</evidence>
<protein>
    <submittedName>
        <fullName evidence="1">Uncharacterized protein</fullName>
    </submittedName>
</protein>
<reference evidence="1 2" key="1">
    <citation type="submission" date="2019-09" db="EMBL/GenBank/DDBJ databases">
        <authorList>
            <person name="Liu P."/>
        </authorList>
    </citation>
    <scope>NUCLEOTIDE SEQUENCE [LARGE SCALE GENOMIC DNA]</scope>
    <source>
        <strain evidence="1 2">TRM68085</strain>
    </source>
</reference>
<dbReference type="EMBL" id="VYUA01000006">
    <property type="protein sequence ID" value="KAB2592755.1"/>
    <property type="molecule type" value="Genomic_DNA"/>
</dbReference>
<name>A0A5N5EPG0_9ACTN</name>
<proteinExistence type="predicted"/>
<comment type="caution">
    <text evidence="1">The sequence shown here is derived from an EMBL/GenBank/DDBJ whole genome shotgun (WGS) entry which is preliminary data.</text>
</comment>
<dbReference type="Proteomes" id="UP000326907">
    <property type="component" value="Unassembled WGS sequence"/>
</dbReference>